<dbReference type="InterPro" id="IPR037135">
    <property type="entry name" value="DUF1653-like_dom_sf"/>
</dbReference>
<proteinExistence type="predicted"/>
<dbReference type="Proteomes" id="UP001256673">
    <property type="component" value="Unassembled WGS sequence"/>
</dbReference>
<evidence type="ECO:0000259" key="1">
    <source>
        <dbReference type="Pfam" id="PF07866"/>
    </source>
</evidence>
<organism evidence="2 3">
    <name type="scientific">Microbacterium algihabitans</name>
    <dbReference type="NCBI Taxonomy" id="3075992"/>
    <lineage>
        <taxon>Bacteria</taxon>
        <taxon>Bacillati</taxon>
        <taxon>Actinomycetota</taxon>
        <taxon>Actinomycetes</taxon>
        <taxon>Micrococcales</taxon>
        <taxon>Microbacteriaceae</taxon>
        <taxon>Microbacterium</taxon>
    </lineage>
</organism>
<dbReference type="InterPro" id="IPR023387">
    <property type="entry name" value="DUF1653-like_dom"/>
</dbReference>
<name>A0ABU3RRW7_9MICO</name>
<evidence type="ECO:0000313" key="3">
    <source>
        <dbReference type="Proteomes" id="UP001256673"/>
    </source>
</evidence>
<dbReference type="Pfam" id="PF07866">
    <property type="entry name" value="DUF1653"/>
    <property type="match status" value="1"/>
</dbReference>
<evidence type="ECO:0000313" key="2">
    <source>
        <dbReference type="EMBL" id="MDU0325578.1"/>
    </source>
</evidence>
<dbReference type="EMBL" id="JAWDIU010000001">
    <property type="protein sequence ID" value="MDU0325578.1"/>
    <property type="molecule type" value="Genomic_DNA"/>
</dbReference>
<reference evidence="2 3" key="1">
    <citation type="submission" date="2023-09" db="EMBL/GenBank/DDBJ databases">
        <title>Microbacterium fusihabitans sp. nov., Microbacterium phycihabitans sp. nov., and Microbacterium cervinum sp. nov., isolated from dried seaweeds of beach.</title>
        <authorList>
            <person name="Lee S.D."/>
        </authorList>
    </citation>
    <scope>NUCLEOTIDE SEQUENCE [LARGE SCALE GENOMIC DNA]</scope>
    <source>
        <strain evidence="2 3">KSW2-21</strain>
    </source>
</reference>
<dbReference type="RefSeq" id="WP_316000570.1">
    <property type="nucleotide sequence ID" value="NZ_JAWDIU010000001.1"/>
</dbReference>
<comment type="caution">
    <text evidence="2">The sequence shown here is derived from an EMBL/GenBank/DDBJ whole genome shotgun (WGS) entry which is preliminary data.</text>
</comment>
<gene>
    <name evidence="2" type="ORF">RWH43_02295</name>
</gene>
<keyword evidence="3" id="KW-1185">Reference proteome</keyword>
<accession>A0ABU3RRW7</accession>
<dbReference type="Gene3D" id="2.30.30.320">
    <property type="entry name" value="DUF1653-like domain"/>
    <property type="match status" value="1"/>
</dbReference>
<sequence length="102" mass="11376">MTSDDATPVEIEPGVYEHFKGMRYEVFGTARHSETEEVFVSYRTLYGEHSFWVRPIAMFTEHVERDGYSGPGSVASSSAFRQIPDAAEPWLHDVTASACADA</sequence>
<protein>
    <submittedName>
        <fullName evidence="2">DUF1653 domain-containing protein</fullName>
    </submittedName>
</protein>
<feature type="domain" description="DUF1653" evidence="1">
    <location>
        <begin position="14"/>
        <end position="68"/>
    </location>
</feature>